<dbReference type="Gene3D" id="3.40.50.2000">
    <property type="entry name" value="Glycogen Phosphorylase B"/>
    <property type="match status" value="2"/>
</dbReference>
<dbReference type="Pfam" id="PF02350">
    <property type="entry name" value="Epimerase_2"/>
    <property type="match status" value="1"/>
</dbReference>
<name>A0A8J3ETP2_9ACTN</name>
<evidence type="ECO:0000313" key="4">
    <source>
        <dbReference type="Proteomes" id="UP000650511"/>
    </source>
</evidence>
<dbReference type="AlphaFoldDB" id="A0A8J3ETP2"/>
<dbReference type="CDD" id="cd03786">
    <property type="entry name" value="GTB_UDP-GlcNAc_2-Epimerase"/>
    <property type="match status" value="1"/>
</dbReference>
<dbReference type="Proteomes" id="UP000650511">
    <property type="component" value="Unassembled WGS sequence"/>
</dbReference>
<keyword evidence="4" id="KW-1185">Reference proteome</keyword>
<dbReference type="InterPro" id="IPR003331">
    <property type="entry name" value="UDP_GlcNAc_Epimerase_2_dom"/>
</dbReference>
<dbReference type="GO" id="GO:0016853">
    <property type="term" value="F:isomerase activity"/>
    <property type="evidence" value="ECO:0007669"/>
    <property type="project" value="UniProtKB-KW"/>
</dbReference>
<evidence type="ECO:0000256" key="1">
    <source>
        <dbReference type="RuleBase" id="RU003513"/>
    </source>
</evidence>
<feature type="domain" description="UDP-N-acetylglucosamine 2-epimerase" evidence="2">
    <location>
        <begin position="33"/>
        <end position="352"/>
    </location>
</feature>
<sequence>MPRTVAHVVGARPNFMKMAPVFDALAALDQPQLLIHTGQHYDEKMSDVFFRELGIPEPDVNLGVGSGSHAAQTAALLTGLEATVLEHRPAAMVVYGDVNSTIAATLVCAKLSIPVVHVEAGLRSFDMTMPEEVNRRVTDVLADLLLVTSPEAYAHLANEGCDVERIRLVGNPMIDTLLRNRDRFAPGPVRAAAGLPERVAVSTLHRPANVDDPVVAKQIVDALKQVAETIDVAIPLHPRGRQRLADLGLVSGEGIHVIDPLGYVDFVSLVSGADLVITDSGGVQEETTILDVPCLTVRPNTERPITITHGTNRLVTPEQLADAAAAVLQGEAVFPTDRPPFWDGHAGERCAREIVAFLDRLR</sequence>
<accession>A0A8J3ETP2</accession>
<evidence type="ECO:0000259" key="2">
    <source>
        <dbReference type="Pfam" id="PF02350"/>
    </source>
</evidence>
<gene>
    <name evidence="3" type="ORF">GCM10011354_16830</name>
</gene>
<evidence type="ECO:0000313" key="3">
    <source>
        <dbReference type="EMBL" id="GGI05983.1"/>
    </source>
</evidence>
<keyword evidence="1" id="KW-0413">Isomerase</keyword>
<organism evidence="3 4">
    <name type="scientific">Egicoccus halophilus</name>
    <dbReference type="NCBI Taxonomy" id="1670830"/>
    <lineage>
        <taxon>Bacteria</taxon>
        <taxon>Bacillati</taxon>
        <taxon>Actinomycetota</taxon>
        <taxon>Nitriliruptoria</taxon>
        <taxon>Egicoccales</taxon>
        <taxon>Egicoccaceae</taxon>
        <taxon>Egicoccus</taxon>
    </lineage>
</organism>
<dbReference type="SUPFAM" id="SSF53756">
    <property type="entry name" value="UDP-Glycosyltransferase/glycogen phosphorylase"/>
    <property type="match status" value="1"/>
</dbReference>
<dbReference type="PANTHER" id="PTHR43174:SF1">
    <property type="entry name" value="UDP-N-ACETYLGLUCOSAMINE 2-EPIMERASE"/>
    <property type="match status" value="1"/>
</dbReference>
<comment type="similarity">
    <text evidence="1">Belongs to the UDP-N-acetylglucosamine 2-epimerase family.</text>
</comment>
<dbReference type="InterPro" id="IPR029767">
    <property type="entry name" value="WecB-like"/>
</dbReference>
<proteinExistence type="inferred from homology"/>
<dbReference type="OrthoDB" id="9803238at2"/>
<comment type="caution">
    <text evidence="3">The sequence shown here is derived from an EMBL/GenBank/DDBJ whole genome shotgun (WGS) entry which is preliminary data.</text>
</comment>
<protein>
    <submittedName>
        <fullName evidence="3">UDP-N-acetylglucosamine 2-epimerase (Non-hydrolyzing)</fullName>
    </submittedName>
</protein>
<dbReference type="PANTHER" id="PTHR43174">
    <property type="entry name" value="UDP-N-ACETYLGLUCOSAMINE 2-EPIMERASE"/>
    <property type="match status" value="1"/>
</dbReference>
<dbReference type="RefSeq" id="WP_130648633.1">
    <property type="nucleotide sequence ID" value="NZ_BMHA01000005.1"/>
</dbReference>
<reference evidence="3" key="1">
    <citation type="journal article" date="2014" name="Int. J. Syst. Evol. Microbiol.">
        <title>Complete genome sequence of Corynebacterium casei LMG S-19264T (=DSM 44701T), isolated from a smear-ripened cheese.</title>
        <authorList>
            <consortium name="US DOE Joint Genome Institute (JGI-PGF)"/>
            <person name="Walter F."/>
            <person name="Albersmeier A."/>
            <person name="Kalinowski J."/>
            <person name="Ruckert C."/>
        </authorList>
    </citation>
    <scope>NUCLEOTIDE SEQUENCE</scope>
    <source>
        <strain evidence="3">CGMCC 1.14988</strain>
    </source>
</reference>
<dbReference type="EMBL" id="BMHA01000005">
    <property type="protein sequence ID" value="GGI05983.1"/>
    <property type="molecule type" value="Genomic_DNA"/>
</dbReference>
<dbReference type="NCBIfam" id="TIGR00236">
    <property type="entry name" value="wecB"/>
    <property type="match status" value="1"/>
</dbReference>
<reference evidence="3" key="2">
    <citation type="submission" date="2020-09" db="EMBL/GenBank/DDBJ databases">
        <authorList>
            <person name="Sun Q."/>
            <person name="Zhou Y."/>
        </authorList>
    </citation>
    <scope>NUCLEOTIDE SEQUENCE</scope>
    <source>
        <strain evidence="3">CGMCC 1.14988</strain>
    </source>
</reference>